<organism evidence="1">
    <name type="scientific">Eucalyptus grandis</name>
    <name type="common">Flooded gum</name>
    <dbReference type="NCBI Taxonomy" id="71139"/>
    <lineage>
        <taxon>Eukaryota</taxon>
        <taxon>Viridiplantae</taxon>
        <taxon>Streptophyta</taxon>
        <taxon>Embryophyta</taxon>
        <taxon>Tracheophyta</taxon>
        <taxon>Spermatophyta</taxon>
        <taxon>Magnoliopsida</taxon>
        <taxon>eudicotyledons</taxon>
        <taxon>Gunneridae</taxon>
        <taxon>Pentapetalae</taxon>
        <taxon>rosids</taxon>
        <taxon>malvids</taxon>
        <taxon>Myrtales</taxon>
        <taxon>Myrtaceae</taxon>
        <taxon>Myrtoideae</taxon>
        <taxon>Eucalypteae</taxon>
        <taxon>Eucalyptus</taxon>
    </lineage>
</organism>
<evidence type="ECO:0000313" key="1">
    <source>
        <dbReference type="EMBL" id="KCW78616.1"/>
    </source>
</evidence>
<name>A0A059CKC5_EUCGR</name>
<accession>A0A059CKC5</accession>
<dbReference type="PANTHER" id="PTHR31286:SF165">
    <property type="entry name" value="DUF4283 DOMAIN-CONTAINING PROTEIN"/>
    <property type="match status" value="1"/>
</dbReference>
<dbReference type="AlphaFoldDB" id="A0A059CKC5"/>
<dbReference type="EMBL" id="KK198755">
    <property type="protein sequence ID" value="KCW78616.1"/>
    <property type="molecule type" value="Genomic_DNA"/>
</dbReference>
<proteinExistence type="predicted"/>
<reference evidence="1" key="1">
    <citation type="submission" date="2013-07" db="EMBL/GenBank/DDBJ databases">
        <title>The genome of Eucalyptus grandis.</title>
        <authorList>
            <person name="Schmutz J."/>
            <person name="Hayes R."/>
            <person name="Myburg A."/>
            <person name="Tuskan G."/>
            <person name="Grattapaglia D."/>
            <person name="Rokhsar D.S."/>
        </authorList>
    </citation>
    <scope>NUCLEOTIDE SEQUENCE</scope>
    <source>
        <tissue evidence="1">Leaf extractions</tissue>
    </source>
</reference>
<gene>
    <name evidence="1" type="ORF">EUGRSUZ_C00081</name>
</gene>
<protein>
    <submittedName>
        <fullName evidence="1">Uncharacterized protein</fullName>
    </submittedName>
</protein>
<sequence>MTENALLQAWGQKLVEVMANDQVCFFFHILDREFRRKIIDDGPITVARVLLILQQWRPMLELKKDNQTSVPVWVRLKNIPYAFWSTPGIGANASAVGKPLYVNLRTEHMKMLSFTRVCVEISASHPQCNSVDVVLNGESWIVSIEYE</sequence>
<dbReference type="PANTHER" id="PTHR31286">
    <property type="entry name" value="GLYCINE-RICH CELL WALL STRUCTURAL PROTEIN 1.8-LIKE"/>
    <property type="match status" value="1"/>
</dbReference>
<dbReference type="InParanoid" id="A0A059CKC5"/>
<dbReference type="STRING" id="71139.A0A059CKC5"/>
<dbReference type="Gramene" id="KCW78616">
    <property type="protein sequence ID" value="KCW78616"/>
    <property type="gene ID" value="EUGRSUZ_C00081"/>
</dbReference>
<dbReference type="InterPro" id="IPR040256">
    <property type="entry name" value="At4g02000-like"/>
</dbReference>
<dbReference type="OMA" id="SHISRIC"/>